<organism evidence="5 6">
    <name type="scientific">Candidatus Borreliella tachyglossi</name>
    <dbReference type="NCBI Taxonomy" id="1964448"/>
    <lineage>
        <taxon>Bacteria</taxon>
        <taxon>Pseudomonadati</taxon>
        <taxon>Spirochaetota</taxon>
        <taxon>Spirochaetia</taxon>
        <taxon>Spirochaetales</taxon>
        <taxon>Borreliaceae</taxon>
        <taxon>Borreliella</taxon>
    </lineage>
</organism>
<feature type="region of interest" description="Disordered" evidence="3">
    <location>
        <begin position="170"/>
        <end position="193"/>
    </location>
</feature>
<evidence type="ECO:0000259" key="4">
    <source>
        <dbReference type="Pfam" id="PF00210"/>
    </source>
</evidence>
<evidence type="ECO:0000256" key="2">
    <source>
        <dbReference type="RuleBase" id="RU003875"/>
    </source>
</evidence>
<dbReference type="PANTHER" id="PTHR42932:SF1">
    <property type="entry name" value="GENERAL STRESS PROTEIN 20U"/>
    <property type="match status" value="1"/>
</dbReference>
<dbReference type="SUPFAM" id="SSF47240">
    <property type="entry name" value="Ferritin-like"/>
    <property type="match status" value="1"/>
</dbReference>
<dbReference type="Gene3D" id="1.20.1260.10">
    <property type="match status" value="1"/>
</dbReference>
<protein>
    <submittedName>
        <fullName evidence="5">DNA starvation/stationary phase protection protein</fullName>
    </submittedName>
</protein>
<sequence>MTNHLDYLKKDDLDKVNLKLQELLAGFHVFYSNLRGIHWNIKDVNFFVIHKKTQRLYEYVGEVIDILAERSRALGYDSEFRYSEFTKKSFIEEISLQTTSSFNSSIQSIIRNLSDILKNIFETRCVVDSACDYGTANVLDDIITAFEKYLWMYKSLLCECECPCHDQECSNTSEDKDSCDDKECCKDKHESVV</sequence>
<feature type="domain" description="Ferritin/DPS" evidence="4">
    <location>
        <begin position="19"/>
        <end position="159"/>
    </location>
</feature>
<accession>A0A2S1LXP3</accession>
<dbReference type="RefSeq" id="WP_108729441.1">
    <property type="nucleotide sequence ID" value="NZ_CP025785.1"/>
</dbReference>
<comment type="similarity">
    <text evidence="1 2">Belongs to the Dps family.</text>
</comment>
<dbReference type="EMBL" id="CP025785">
    <property type="protein sequence ID" value="AWG43042.1"/>
    <property type="molecule type" value="Genomic_DNA"/>
</dbReference>
<dbReference type="PRINTS" id="PR01346">
    <property type="entry name" value="HELNAPAPROT"/>
</dbReference>
<proteinExistence type="inferred from homology"/>
<evidence type="ECO:0000256" key="3">
    <source>
        <dbReference type="SAM" id="MobiDB-lite"/>
    </source>
</evidence>
<dbReference type="InterPro" id="IPR009078">
    <property type="entry name" value="Ferritin-like_SF"/>
</dbReference>
<name>A0A2S1LXP3_9SPIR</name>
<evidence type="ECO:0000313" key="5">
    <source>
        <dbReference type="EMBL" id="AWG43042.1"/>
    </source>
</evidence>
<dbReference type="CDD" id="cd01043">
    <property type="entry name" value="DPS"/>
    <property type="match status" value="1"/>
</dbReference>
<dbReference type="InterPro" id="IPR002177">
    <property type="entry name" value="DPS_DNA-bd"/>
</dbReference>
<reference evidence="5 6" key="1">
    <citation type="submission" date="2018-01" db="EMBL/GenBank/DDBJ databases">
        <title>Genome sequence of Borrelia tachyglossi.</title>
        <authorList>
            <person name="Gofton A.W."/>
        </authorList>
    </citation>
    <scope>NUCLEOTIDE SEQUENCE [LARGE SCALE GENOMIC DNA]</scope>
    <source>
        <strain evidence="5 6">Bc-F10-1268</strain>
    </source>
</reference>
<dbReference type="PANTHER" id="PTHR42932">
    <property type="entry name" value="GENERAL STRESS PROTEIN 20U"/>
    <property type="match status" value="1"/>
</dbReference>
<dbReference type="Pfam" id="PF00210">
    <property type="entry name" value="Ferritin"/>
    <property type="match status" value="1"/>
</dbReference>
<gene>
    <name evidence="5" type="ORF">CR532_03610</name>
</gene>
<dbReference type="InterPro" id="IPR012347">
    <property type="entry name" value="Ferritin-like"/>
</dbReference>
<keyword evidence="6" id="KW-1185">Reference proteome</keyword>
<dbReference type="GO" id="GO:0008199">
    <property type="term" value="F:ferric iron binding"/>
    <property type="evidence" value="ECO:0007669"/>
    <property type="project" value="InterPro"/>
</dbReference>
<dbReference type="OrthoDB" id="9797023at2"/>
<dbReference type="InterPro" id="IPR008331">
    <property type="entry name" value="Ferritin_DPS_dom"/>
</dbReference>
<evidence type="ECO:0000256" key="1">
    <source>
        <dbReference type="ARBA" id="ARBA00009497"/>
    </source>
</evidence>
<dbReference type="Proteomes" id="UP000244655">
    <property type="component" value="Chromosome"/>
</dbReference>
<dbReference type="AlphaFoldDB" id="A0A2S1LXP3"/>
<evidence type="ECO:0000313" key="6">
    <source>
        <dbReference type="Proteomes" id="UP000244655"/>
    </source>
</evidence>